<comment type="caution">
    <text evidence="3">The sequence shown here is derived from an EMBL/GenBank/DDBJ whole genome shotgun (WGS) entry which is preliminary data.</text>
</comment>
<dbReference type="Proteomes" id="UP001234581">
    <property type="component" value="Unassembled WGS sequence"/>
</dbReference>
<dbReference type="InterPro" id="IPR041588">
    <property type="entry name" value="Integrase_H2C2"/>
</dbReference>
<reference evidence="3 4" key="1">
    <citation type="submission" date="2023-03" db="EMBL/GenBank/DDBJ databases">
        <title>Genome sequence of Lichtheimia ornata CBS 291.66.</title>
        <authorList>
            <person name="Mohabir J.T."/>
            <person name="Shea T.P."/>
            <person name="Kurbessoian T."/>
            <person name="Berby B."/>
            <person name="Fontaine J."/>
            <person name="Livny J."/>
            <person name="Gnirke A."/>
            <person name="Stajich J.E."/>
            <person name="Cuomo C.A."/>
        </authorList>
    </citation>
    <scope>NUCLEOTIDE SEQUENCE [LARGE SCALE GENOMIC DNA]</scope>
    <source>
        <strain evidence="3">CBS 291.66</strain>
    </source>
</reference>
<dbReference type="RefSeq" id="XP_058342047.1">
    <property type="nucleotide sequence ID" value="XM_058487232.1"/>
</dbReference>
<dbReference type="Gene3D" id="1.10.340.70">
    <property type="match status" value="1"/>
</dbReference>
<evidence type="ECO:0000313" key="4">
    <source>
        <dbReference type="Proteomes" id="UP001234581"/>
    </source>
</evidence>
<dbReference type="Pfam" id="PF17921">
    <property type="entry name" value="Integrase_H2C2"/>
    <property type="match status" value="1"/>
</dbReference>
<feature type="domain" description="Integrase zinc-binding" evidence="2">
    <location>
        <begin position="212"/>
        <end position="258"/>
    </location>
</feature>
<dbReference type="AlphaFoldDB" id="A0AAD7V1M3"/>
<sequence>MNMLPHHHYQQPLDFEQGDTTMTASCFYVSGDNDNVVDQQQQQRHDALTTTTSYTTDYNINNNNSDSNNNNNWVTMQTPTSLVERGASVSGITTSYHRSSSSSSPVSPHVIDDAVLTEKEMDQFPSVQEFDMIVDGYLSNLSNKKRDKALVDRPRYALIARVLKDPKNTAISTAQFRFWVKKMFQLMPCSDGSELICHDNKPVAMREDMYDILVHAHAVANHGGRDKTSSLVRRRYSWIPKELIARFVRQCPFCIARRNGCSSPPITLLPTAPPDYTADFCARDDDTTSTTVAAATNNMPYPSQPPLDIKPLFTESDGFDIGEWTPSNDHHQYQQKDEGDPPSCYQQQHYPATGFTPSSPITIDDTASPTSSNATELITTSDKSSNNTSPCVIFSTAAAGGPFNTSSESNDHGDGEKGDSSTTYRYPSEMLPPPCDLSPASHHECQYDQQAAVDPYPDNNNTESMCCYNNASSPDTNAEEAAAAAAALSSAAPQNSVHIVDHPCYGASLDLFSNNQYNMYFAYTATTTTTAEPKITIPTTTTTYDMNNVPYAASTAAYDINLSPSPSSSFSSSSSSCSVPASPAATALYMPQQHQSTLIFPEHY</sequence>
<accession>A0AAD7V1M3</accession>
<gene>
    <name evidence="3" type="ORF">O0I10_007214</name>
</gene>
<feature type="compositionally biased region" description="Basic and acidic residues" evidence="1">
    <location>
        <begin position="409"/>
        <end position="419"/>
    </location>
</feature>
<feature type="region of interest" description="Disordered" evidence="1">
    <location>
        <begin position="318"/>
        <end position="433"/>
    </location>
</feature>
<evidence type="ECO:0000256" key="1">
    <source>
        <dbReference type="SAM" id="MobiDB-lite"/>
    </source>
</evidence>
<feature type="compositionally biased region" description="Polar residues" evidence="1">
    <location>
        <begin position="344"/>
        <end position="390"/>
    </location>
</feature>
<proteinExistence type="predicted"/>
<dbReference type="GeneID" id="83214623"/>
<evidence type="ECO:0000259" key="2">
    <source>
        <dbReference type="Pfam" id="PF17921"/>
    </source>
</evidence>
<organism evidence="3 4">
    <name type="scientific">Lichtheimia ornata</name>
    <dbReference type="NCBI Taxonomy" id="688661"/>
    <lineage>
        <taxon>Eukaryota</taxon>
        <taxon>Fungi</taxon>
        <taxon>Fungi incertae sedis</taxon>
        <taxon>Mucoromycota</taxon>
        <taxon>Mucoromycotina</taxon>
        <taxon>Mucoromycetes</taxon>
        <taxon>Mucorales</taxon>
        <taxon>Lichtheimiaceae</taxon>
        <taxon>Lichtheimia</taxon>
    </lineage>
</organism>
<name>A0AAD7V1M3_9FUNG</name>
<evidence type="ECO:0000313" key="3">
    <source>
        <dbReference type="EMBL" id="KAJ8657134.1"/>
    </source>
</evidence>
<protein>
    <recommendedName>
        <fullName evidence="2">Integrase zinc-binding domain-containing protein</fullName>
    </recommendedName>
</protein>
<dbReference type="EMBL" id="JARTCD010000034">
    <property type="protein sequence ID" value="KAJ8657134.1"/>
    <property type="molecule type" value="Genomic_DNA"/>
</dbReference>
<feature type="compositionally biased region" description="Basic and acidic residues" evidence="1">
    <location>
        <begin position="328"/>
        <end position="339"/>
    </location>
</feature>
<keyword evidence="4" id="KW-1185">Reference proteome</keyword>